<feature type="domain" description="Excalibur calcium-binding" evidence="3">
    <location>
        <begin position="259"/>
        <end position="295"/>
    </location>
</feature>
<comment type="caution">
    <text evidence="4">The sequence shown here is derived from an EMBL/GenBank/DDBJ whole genome shotgun (WGS) entry which is preliminary data.</text>
</comment>
<feature type="transmembrane region" description="Helical" evidence="2">
    <location>
        <begin position="21"/>
        <end position="38"/>
    </location>
</feature>
<evidence type="ECO:0000256" key="2">
    <source>
        <dbReference type="SAM" id="Phobius"/>
    </source>
</evidence>
<keyword evidence="5" id="KW-1185">Reference proteome</keyword>
<organism evidence="4 5">
    <name type="scientific">Glutamicibacter protophormiae</name>
    <name type="common">Brevibacterium protophormiae</name>
    <dbReference type="NCBI Taxonomy" id="37930"/>
    <lineage>
        <taxon>Bacteria</taxon>
        <taxon>Bacillati</taxon>
        <taxon>Actinomycetota</taxon>
        <taxon>Actinomycetes</taxon>
        <taxon>Micrococcales</taxon>
        <taxon>Micrococcaceae</taxon>
        <taxon>Glutamicibacter</taxon>
    </lineage>
</organism>
<gene>
    <name evidence="4" type="ORF">JOF39_002155</name>
</gene>
<dbReference type="SMART" id="SM00894">
    <property type="entry name" value="Excalibur"/>
    <property type="match status" value="1"/>
</dbReference>
<proteinExistence type="predicted"/>
<dbReference type="EMBL" id="JAGIOJ010000001">
    <property type="protein sequence ID" value="MBP2399074.1"/>
    <property type="molecule type" value="Genomic_DNA"/>
</dbReference>
<dbReference type="RefSeq" id="WP_229777416.1">
    <property type="nucleotide sequence ID" value="NZ_BMPH01000012.1"/>
</dbReference>
<feature type="region of interest" description="Disordered" evidence="1">
    <location>
        <begin position="98"/>
        <end position="123"/>
    </location>
</feature>
<feature type="region of interest" description="Disordered" evidence="1">
    <location>
        <begin position="271"/>
        <end position="296"/>
    </location>
</feature>
<reference evidence="4 5" key="1">
    <citation type="submission" date="2021-03" db="EMBL/GenBank/DDBJ databases">
        <title>Sequencing the genomes of 1000 actinobacteria strains.</title>
        <authorList>
            <person name="Klenk H.-P."/>
        </authorList>
    </citation>
    <scope>NUCLEOTIDE SEQUENCE [LARGE SCALE GENOMIC DNA]</scope>
    <source>
        <strain evidence="4 5">DSM 20168</strain>
    </source>
</reference>
<evidence type="ECO:0000259" key="3">
    <source>
        <dbReference type="SMART" id="SM00894"/>
    </source>
</evidence>
<dbReference type="InterPro" id="IPR008613">
    <property type="entry name" value="Excalibur_Ca-bd_domain"/>
</dbReference>
<sequence length="296" mass="30889">MSYFPSPVPPERPKSKSSKKLWVVVTVLAVLVILMLAVPELALLLGLLLLIVSLIGLVLGKLPFLRIFGRKRIAALTAGSVLITIVAGGFMDTTGAANAPPSADAAPTTKVSETPTPSPSPSTLADFIGETCEGDELVMEQASEKLYCDEGATNALVWTSQGDHDKSVLAAKQEAEKKAAEAKAAAEKKAAEKKAAETKAVEEKAAAEKKAAEKAAADKRRAEEAAAKKEAQKQAAKEKAERAAPEAYTPPAKAPSSTSYANCTAVKNAGAAPIYQGDPGYSRKLDRDGDGVGCEK</sequence>
<feature type="transmembrane region" description="Helical" evidence="2">
    <location>
        <begin position="73"/>
        <end position="91"/>
    </location>
</feature>
<name>A0ABS4XRE0_GLUPR</name>
<keyword evidence="2" id="KW-0812">Transmembrane</keyword>
<evidence type="ECO:0000256" key="1">
    <source>
        <dbReference type="SAM" id="MobiDB-lite"/>
    </source>
</evidence>
<feature type="compositionally biased region" description="Basic and acidic residues" evidence="1">
    <location>
        <begin position="281"/>
        <end position="296"/>
    </location>
</feature>
<keyword evidence="2" id="KW-1133">Transmembrane helix</keyword>
<feature type="compositionally biased region" description="Low complexity" evidence="1">
    <location>
        <begin position="98"/>
        <end position="115"/>
    </location>
</feature>
<evidence type="ECO:0000313" key="4">
    <source>
        <dbReference type="EMBL" id="MBP2399074.1"/>
    </source>
</evidence>
<feature type="compositionally biased region" description="Basic and acidic residues" evidence="1">
    <location>
        <begin position="196"/>
        <end position="244"/>
    </location>
</feature>
<dbReference type="Pfam" id="PF05901">
    <property type="entry name" value="Excalibur"/>
    <property type="match status" value="1"/>
</dbReference>
<feature type="transmembrane region" description="Helical" evidence="2">
    <location>
        <begin position="44"/>
        <end position="64"/>
    </location>
</feature>
<evidence type="ECO:0000313" key="5">
    <source>
        <dbReference type="Proteomes" id="UP001195422"/>
    </source>
</evidence>
<feature type="region of interest" description="Disordered" evidence="1">
    <location>
        <begin position="196"/>
        <end position="259"/>
    </location>
</feature>
<accession>A0ABS4XRE0</accession>
<keyword evidence="2" id="KW-0472">Membrane</keyword>
<protein>
    <recommendedName>
        <fullName evidence="3">Excalibur calcium-binding domain-containing protein</fullName>
    </recommendedName>
</protein>
<dbReference type="Proteomes" id="UP001195422">
    <property type="component" value="Unassembled WGS sequence"/>
</dbReference>